<feature type="transmembrane region" description="Helical" evidence="1">
    <location>
        <begin position="57"/>
        <end position="75"/>
    </location>
</feature>
<evidence type="ECO:0000313" key="2">
    <source>
        <dbReference type="EMBL" id="KAH3819226.1"/>
    </source>
</evidence>
<dbReference type="PROSITE" id="PS51257">
    <property type="entry name" value="PROKAR_LIPOPROTEIN"/>
    <property type="match status" value="1"/>
</dbReference>
<reference evidence="2" key="1">
    <citation type="journal article" date="2019" name="bioRxiv">
        <title>The Genome of the Zebra Mussel, Dreissena polymorpha: A Resource for Invasive Species Research.</title>
        <authorList>
            <person name="McCartney M.A."/>
            <person name="Auch B."/>
            <person name="Kono T."/>
            <person name="Mallez S."/>
            <person name="Zhang Y."/>
            <person name="Obille A."/>
            <person name="Becker A."/>
            <person name="Abrahante J.E."/>
            <person name="Garbe J."/>
            <person name="Badalamenti J.P."/>
            <person name="Herman A."/>
            <person name="Mangelson H."/>
            <person name="Liachko I."/>
            <person name="Sullivan S."/>
            <person name="Sone E.D."/>
            <person name="Koren S."/>
            <person name="Silverstein K.A.T."/>
            <person name="Beckman K.B."/>
            <person name="Gohl D.M."/>
        </authorList>
    </citation>
    <scope>NUCLEOTIDE SEQUENCE</scope>
    <source>
        <strain evidence="2">Duluth1</strain>
        <tissue evidence="2">Whole animal</tissue>
    </source>
</reference>
<keyword evidence="1" id="KW-0472">Membrane</keyword>
<dbReference type="Proteomes" id="UP000828390">
    <property type="component" value="Unassembled WGS sequence"/>
</dbReference>
<evidence type="ECO:0000313" key="3">
    <source>
        <dbReference type="Proteomes" id="UP000828390"/>
    </source>
</evidence>
<organism evidence="2 3">
    <name type="scientific">Dreissena polymorpha</name>
    <name type="common">Zebra mussel</name>
    <name type="synonym">Mytilus polymorpha</name>
    <dbReference type="NCBI Taxonomy" id="45954"/>
    <lineage>
        <taxon>Eukaryota</taxon>
        <taxon>Metazoa</taxon>
        <taxon>Spiralia</taxon>
        <taxon>Lophotrochozoa</taxon>
        <taxon>Mollusca</taxon>
        <taxon>Bivalvia</taxon>
        <taxon>Autobranchia</taxon>
        <taxon>Heteroconchia</taxon>
        <taxon>Euheterodonta</taxon>
        <taxon>Imparidentia</taxon>
        <taxon>Neoheterodontei</taxon>
        <taxon>Myida</taxon>
        <taxon>Dreissenoidea</taxon>
        <taxon>Dreissenidae</taxon>
        <taxon>Dreissena</taxon>
    </lineage>
</organism>
<accession>A0A9D4GKU4</accession>
<comment type="caution">
    <text evidence="2">The sequence shown here is derived from an EMBL/GenBank/DDBJ whole genome shotgun (WGS) entry which is preliminary data.</text>
</comment>
<dbReference type="AlphaFoldDB" id="A0A9D4GKU4"/>
<dbReference type="EMBL" id="JAIWYP010000005">
    <property type="protein sequence ID" value="KAH3819226.1"/>
    <property type="molecule type" value="Genomic_DNA"/>
</dbReference>
<feature type="transmembrane region" description="Helical" evidence="1">
    <location>
        <begin position="12"/>
        <end position="37"/>
    </location>
</feature>
<proteinExistence type="predicted"/>
<evidence type="ECO:0000256" key="1">
    <source>
        <dbReference type="SAM" id="Phobius"/>
    </source>
</evidence>
<sequence length="99" mass="11880">MKLDTSLQEEMGILPLYIIYSCGNSVIVLVHLPFLLVRGRPWKDEILDSHLILKSNVWFWYLNPFSTWYSLLLWAKRSEGSAKYSCNLFLERRWLRPRF</sequence>
<reference evidence="2" key="2">
    <citation type="submission" date="2020-11" db="EMBL/GenBank/DDBJ databases">
        <authorList>
            <person name="McCartney M.A."/>
            <person name="Auch B."/>
            <person name="Kono T."/>
            <person name="Mallez S."/>
            <person name="Becker A."/>
            <person name="Gohl D.M."/>
            <person name="Silverstein K.A.T."/>
            <person name="Koren S."/>
            <person name="Bechman K.B."/>
            <person name="Herman A."/>
            <person name="Abrahante J.E."/>
            <person name="Garbe J."/>
        </authorList>
    </citation>
    <scope>NUCLEOTIDE SEQUENCE</scope>
    <source>
        <strain evidence="2">Duluth1</strain>
        <tissue evidence="2">Whole animal</tissue>
    </source>
</reference>
<keyword evidence="1" id="KW-1133">Transmembrane helix</keyword>
<gene>
    <name evidence="2" type="ORF">DPMN_120960</name>
</gene>
<protein>
    <submittedName>
        <fullName evidence="2">Uncharacterized protein</fullName>
    </submittedName>
</protein>
<name>A0A9D4GKU4_DREPO</name>
<keyword evidence="3" id="KW-1185">Reference proteome</keyword>
<keyword evidence="1" id="KW-0812">Transmembrane</keyword>